<dbReference type="EnsemblPlants" id="Pp3c6_10610V3.7">
    <property type="protein sequence ID" value="Pp3c6_10610V3.7"/>
    <property type="gene ID" value="Pp3c6_10610"/>
</dbReference>
<dbReference type="RefSeq" id="XP_024379302.1">
    <property type="nucleotide sequence ID" value="XM_024523534.2"/>
</dbReference>
<evidence type="ECO:0000256" key="1">
    <source>
        <dbReference type="ARBA" id="ARBA00008645"/>
    </source>
</evidence>
<dbReference type="Gramene" id="Pp3c6_10610V3.6">
    <property type="protein sequence ID" value="Pp3c6_10610V3.6"/>
    <property type="gene ID" value="Pp3c6_10610"/>
</dbReference>
<dbReference type="EnsemblPlants" id="Pp3c6_10610V3.5">
    <property type="protein sequence ID" value="Pp3c6_10610V3.5"/>
    <property type="gene ID" value="Pp3c6_10610"/>
</dbReference>
<dbReference type="OrthoDB" id="408373at2759"/>
<proteinExistence type="inferred from homology"/>
<accession>A9SSF6</accession>
<dbReference type="Gramene" id="Pp3c6_10610V3.1">
    <property type="protein sequence ID" value="Pp3c6_10610V3.1"/>
    <property type="gene ID" value="Pp3c6_10610"/>
</dbReference>
<reference evidence="4 6" key="1">
    <citation type="journal article" date="2008" name="Science">
        <title>The Physcomitrella genome reveals evolutionary insights into the conquest of land by plants.</title>
        <authorList>
            <person name="Rensing S."/>
            <person name="Lang D."/>
            <person name="Zimmer A."/>
            <person name="Terry A."/>
            <person name="Salamov A."/>
            <person name="Shapiro H."/>
            <person name="Nishiyama T."/>
            <person name="Perroud P.-F."/>
            <person name="Lindquist E."/>
            <person name="Kamisugi Y."/>
            <person name="Tanahashi T."/>
            <person name="Sakakibara K."/>
            <person name="Fujita T."/>
            <person name="Oishi K."/>
            <person name="Shin-I T."/>
            <person name="Kuroki Y."/>
            <person name="Toyoda A."/>
            <person name="Suzuki Y."/>
            <person name="Hashimoto A."/>
            <person name="Yamaguchi K."/>
            <person name="Sugano A."/>
            <person name="Kohara Y."/>
            <person name="Fujiyama A."/>
            <person name="Anterola A."/>
            <person name="Aoki S."/>
            <person name="Ashton N."/>
            <person name="Barbazuk W.B."/>
            <person name="Barker E."/>
            <person name="Bennetzen J."/>
            <person name="Bezanilla M."/>
            <person name="Blankenship R."/>
            <person name="Cho S.H."/>
            <person name="Dutcher S."/>
            <person name="Estelle M."/>
            <person name="Fawcett J.A."/>
            <person name="Gundlach H."/>
            <person name="Hanada K."/>
            <person name="Heyl A."/>
            <person name="Hicks K.A."/>
            <person name="Hugh J."/>
            <person name="Lohr M."/>
            <person name="Mayer K."/>
            <person name="Melkozernov A."/>
            <person name="Murata T."/>
            <person name="Nelson D."/>
            <person name="Pils B."/>
            <person name="Prigge M."/>
            <person name="Reiss B."/>
            <person name="Renner T."/>
            <person name="Rombauts S."/>
            <person name="Rushton P."/>
            <person name="Sanderfoot A."/>
            <person name="Schween G."/>
            <person name="Shiu S.-H."/>
            <person name="Stueber K."/>
            <person name="Theodoulou F.L."/>
            <person name="Tu H."/>
            <person name="Van de Peer Y."/>
            <person name="Verrier P.J."/>
            <person name="Waters E."/>
            <person name="Wood A."/>
            <person name="Yang L."/>
            <person name="Cove D."/>
            <person name="Cuming A."/>
            <person name="Hasebe M."/>
            <person name="Lucas S."/>
            <person name="Mishler D.B."/>
            <person name="Reski R."/>
            <person name="Grigoriev I."/>
            <person name="Quatrano R.S."/>
            <person name="Boore J.L."/>
        </authorList>
    </citation>
    <scope>NUCLEOTIDE SEQUENCE [LARGE SCALE GENOMIC DNA]</scope>
    <source>
        <strain evidence="5 6">cv. Gransden 2004</strain>
    </source>
</reference>
<dbReference type="Gramene" id="Pp3c6_10610V3.7">
    <property type="protein sequence ID" value="Pp3c6_10610V3.7"/>
    <property type="gene ID" value="Pp3c6_10610"/>
</dbReference>
<evidence type="ECO:0000256" key="2">
    <source>
        <dbReference type="ARBA" id="ARBA00022801"/>
    </source>
</evidence>
<dbReference type="InterPro" id="IPR029058">
    <property type="entry name" value="AB_hydrolase_fold"/>
</dbReference>
<name>A9SSF6_PHYPA</name>
<dbReference type="EnsemblPlants" id="Pp3c6_10610V3.1">
    <property type="protein sequence ID" value="Pp3c6_10610V3.1"/>
    <property type="gene ID" value="Pp3c6_10610"/>
</dbReference>
<gene>
    <name evidence="5" type="primary">LOC112284036</name>
    <name evidence="4" type="ORF">PHYPA_008791</name>
</gene>
<feature type="domain" description="AB hydrolase-1" evidence="3">
    <location>
        <begin position="22"/>
        <end position="181"/>
    </location>
</feature>
<dbReference type="EnsemblPlants" id="Pp3c6_10610V3.2">
    <property type="protein sequence ID" value="Pp3c6_10610V3.2"/>
    <property type="gene ID" value="Pp3c6_10610"/>
</dbReference>
<dbReference type="SUPFAM" id="SSF53474">
    <property type="entry name" value="alpha/beta-Hydrolases"/>
    <property type="match status" value="1"/>
</dbReference>
<dbReference type="ESTHER" id="phypa-a9ssf6">
    <property type="family name" value="RsbQ-like"/>
</dbReference>
<dbReference type="AlphaFoldDB" id="A9SSF6"/>
<dbReference type="Pfam" id="PF00561">
    <property type="entry name" value="Abhydrolase_1"/>
    <property type="match status" value="1"/>
</dbReference>
<dbReference type="Gramene" id="Pp3c6_10610V3.4">
    <property type="protein sequence ID" value="Pp3c6_10610V3.4"/>
    <property type="gene ID" value="Pp3c6_10610"/>
</dbReference>
<dbReference type="GO" id="GO:0016787">
    <property type="term" value="F:hydrolase activity"/>
    <property type="evidence" value="ECO:0007669"/>
    <property type="project" value="UniProtKB-KW"/>
</dbReference>
<evidence type="ECO:0000313" key="4">
    <source>
        <dbReference type="EMBL" id="PNR52417.1"/>
    </source>
</evidence>
<dbReference type="Proteomes" id="UP000006727">
    <property type="component" value="Chromosome 6"/>
</dbReference>
<organism evidence="4">
    <name type="scientific">Physcomitrium patens</name>
    <name type="common">Spreading-leaved earth moss</name>
    <name type="synonym">Physcomitrella patens</name>
    <dbReference type="NCBI Taxonomy" id="3218"/>
    <lineage>
        <taxon>Eukaryota</taxon>
        <taxon>Viridiplantae</taxon>
        <taxon>Streptophyta</taxon>
        <taxon>Embryophyta</taxon>
        <taxon>Bryophyta</taxon>
        <taxon>Bryophytina</taxon>
        <taxon>Bryopsida</taxon>
        <taxon>Funariidae</taxon>
        <taxon>Funariales</taxon>
        <taxon>Funariaceae</taxon>
        <taxon>Physcomitrium</taxon>
    </lineage>
</organism>
<dbReference type="Gene3D" id="3.40.50.1820">
    <property type="entry name" value="alpha/beta hydrolase"/>
    <property type="match status" value="1"/>
</dbReference>
<dbReference type="STRING" id="3218.A9SSF6"/>
<dbReference type="HOGENOM" id="CLU_020336_30_0_1"/>
<dbReference type="EnsemblPlants" id="Pp3c6_10610V3.6">
    <property type="protein sequence ID" value="Pp3c6_10610V3.6"/>
    <property type="gene ID" value="Pp3c6_10610"/>
</dbReference>
<sequence>MEEGPTLLEAHNVRAIGMGEEVVVLGHGFGTDQSVWKHVIPHLVDEYRVILFDNMGAGTTDPEYFSFSRYSTLHGYADDLLSILEELEVESCIYVGHSVSGMVGFLASLERPEIFSKIITISASPRYLNDMDYFGGFEQDDLNQLFEAMQSNFEAWVSGFAPLAVGADIDSMAVQEFGRTLFNIRPDIAFSVAKTIFQSDLRIVLPNVTVPCHILQSSKDLAVPIVVADYLHHTLGGPTIVEVLQTEGHLPQLSSPEIVIPVLKRHLAGSL</sequence>
<dbReference type="Gramene" id="Pp3c6_10610V3.3">
    <property type="protein sequence ID" value="Pp3c6_10610V3.3"/>
    <property type="gene ID" value="Pp3c6_10610"/>
</dbReference>
<reference evidence="5" key="3">
    <citation type="submission" date="2020-12" db="UniProtKB">
        <authorList>
            <consortium name="EnsemblPlants"/>
        </authorList>
    </citation>
    <scope>IDENTIFICATION</scope>
</reference>
<dbReference type="FunCoup" id="A9SSF6">
    <property type="interactions" value="46"/>
</dbReference>
<dbReference type="PANTHER" id="PTHR43039">
    <property type="entry name" value="ESTERASE-RELATED"/>
    <property type="match status" value="1"/>
</dbReference>
<keyword evidence="2" id="KW-0378">Hydrolase</keyword>
<dbReference type="RefSeq" id="XP_024379299.1">
    <property type="nucleotide sequence ID" value="XM_024523531.2"/>
</dbReference>
<dbReference type="InterPro" id="IPR000073">
    <property type="entry name" value="AB_hydrolase_1"/>
</dbReference>
<protein>
    <recommendedName>
        <fullName evidence="3">AB hydrolase-1 domain-containing protein</fullName>
    </recommendedName>
</protein>
<evidence type="ECO:0000313" key="5">
    <source>
        <dbReference type="EnsemblPlants" id="Pp3c6_10610V3.1"/>
    </source>
</evidence>
<dbReference type="GeneID" id="112284036"/>
<dbReference type="MEROPS" id="S33.A29"/>
<keyword evidence="6" id="KW-1185">Reference proteome</keyword>
<dbReference type="EnsemblPlants" id="Pp3c6_10610V3.3">
    <property type="protein sequence ID" value="Pp3c6_10610V3.3"/>
    <property type="gene ID" value="Pp3c6_10610"/>
</dbReference>
<dbReference type="Gramene" id="Pp3c6_10610V3.5">
    <property type="protein sequence ID" value="Pp3c6_10610V3.5"/>
    <property type="gene ID" value="Pp3c6_10610"/>
</dbReference>
<comment type="similarity">
    <text evidence="1">Belongs to the AB hydrolase superfamily.</text>
</comment>
<dbReference type="RefSeq" id="XP_024379300.1">
    <property type="nucleotide sequence ID" value="XM_024523532.2"/>
</dbReference>
<dbReference type="KEGG" id="ppp:112284036"/>
<dbReference type="eggNOG" id="ENOG502QQIJ">
    <property type="taxonomic scope" value="Eukaryota"/>
</dbReference>
<evidence type="ECO:0000313" key="6">
    <source>
        <dbReference type="Proteomes" id="UP000006727"/>
    </source>
</evidence>
<dbReference type="PaxDb" id="3218-PP1S113_14V6.4"/>
<dbReference type="FunFam" id="3.40.50.1820:FF:000042">
    <property type="entry name" value="probable strigolactone esterase DAD2"/>
    <property type="match status" value="1"/>
</dbReference>
<dbReference type="Gramene" id="Pp3c6_10610V3.2">
    <property type="protein sequence ID" value="Pp3c6_10610V3.2"/>
    <property type="gene ID" value="Pp3c6_10610"/>
</dbReference>
<evidence type="ECO:0000259" key="3">
    <source>
        <dbReference type="Pfam" id="PF00561"/>
    </source>
</evidence>
<dbReference type="OMA" id="MRIMFGR"/>
<reference evidence="4 6" key="2">
    <citation type="journal article" date="2018" name="Plant J.">
        <title>The Physcomitrella patens chromosome-scale assembly reveals moss genome structure and evolution.</title>
        <authorList>
            <person name="Lang D."/>
            <person name="Ullrich K.K."/>
            <person name="Murat F."/>
            <person name="Fuchs J."/>
            <person name="Jenkins J."/>
            <person name="Haas F.B."/>
            <person name="Piednoel M."/>
            <person name="Gundlach H."/>
            <person name="Van Bel M."/>
            <person name="Meyberg R."/>
            <person name="Vives C."/>
            <person name="Morata J."/>
            <person name="Symeonidi A."/>
            <person name="Hiss M."/>
            <person name="Muchero W."/>
            <person name="Kamisugi Y."/>
            <person name="Saleh O."/>
            <person name="Blanc G."/>
            <person name="Decker E.L."/>
            <person name="van Gessel N."/>
            <person name="Grimwood J."/>
            <person name="Hayes R.D."/>
            <person name="Graham S.W."/>
            <person name="Gunter L.E."/>
            <person name="McDaniel S.F."/>
            <person name="Hoernstein S.N.W."/>
            <person name="Larsson A."/>
            <person name="Li F.W."/>
            <person name="Perroud P.F."/>
            <person name="Phillips J."/>
            <person name="Ranjan P."/>
            <person name="Rokshar D.S."/>
            <person name="Rothfels C.J."/>
            <person name="Schneider L."/>
            <person name="Shu S."/>
            <person name="Stevenson D.W."/>
            <person name="Thummler F."/>
            <person name="Tillich M."/>
            <person name="Villarreal Aguilar J.C."/>
            <person name="Widiez T."/>
            <person name="Wong G.K."/>
            <person name="Wymore A."/>
            <person name="Zhang Y."/>
            <person name="Zimmer A.D."/>
            <person name="Quatrano R.S."/>
            <person name="Mayer K.F.X."/>
            <person name="Goodstein D."/>
            <person name="Casacuberta J.M."/>
            <person name="Vandepoele K."/>
            <person name="Reski R."/>
            <person name="Cuming A.C."/>
            <person name="Tuskan G.A."/>
            <person name="Maumus F."/>
            <person name="Salse J."/>
            <person name="Schmutz J."/>
            <person name="Rensing S.A."/>
        </authorList>
    </citation>
    <scope>NUCLEOTIDE SEQUENCE [LARGE SCALE GENOMIC DNA]</scope>
    <source>
        <strain evidence="5 6">cv. Gransden 2004</strain>
    </source>
</reference>
<dbReference type="RefSeq" id="XP_024379297.1">
    <property type="nucleotide sequence ID" value="XM_024523529.2"/>
</dbReference>
<dbReference type="EMBL" id="ABEU02000006">
    <property type="protein sequence ID" value="PNR52417.1"/>
    <property type="molecule type" value="Genomic_DNA"/>
</dbReference>
<dbReference type="EnsemblPlants" id="Pp3c6_10610V3.4">
    <property type="protein sequence ID" value="Pp3c6_10610V3.4"/>
    <property type="gene ID" value="Pp3c6_10610"/>
</dbReference>